<organism evidence="6 7">
    <name type="scientific">Breznakia pachnodae</name>
    <dbReference type="NCBI Taxonomy" id="265178"/>
    <lineage>
        <taxon>Bacteria</taxon>
        <taxon>Bacillati</taxon>
        <taxon>Bacillota</taxon>
        <taxon>Erysipelotrichia</taxon>
        <taxon>Erysipelotrichales</taxon>
        <taxon>Erysipelotrichaceae</taxon>
        <taxon>Breznakia</taxon>
    </lineage>
</organism>
<evidence type="ECO:0000313" key="7">
    <source>
        <dbReference type="Proteomes" id="UP001230220"/>
    </source>
</evidence>
<dbReference type="PANTHER" id="PTHR34382:SF10">
    <property type="entry name" value="PTS SYSTEM OLIGO-BETA-MANNOSIDE-SPECIFIC EIIA COMPONENT"/>
    <property type="match status" value="1"/>
</dbReference>
<keyword evidence="2" id="KW-0762">Sugar transport</keyword>
<dbReference type="Pfam" id="PF02255">
    <property type="entry name" value="PTS_IIA"/>
    <property type="match status" value="1"/>
</dbReference>
<dbReference type="InterPro" id="IPR003188">
    <property type="entry name" value="PTS_IIA_lac/cel"/>
</dbReference>
<evidence type="ECO:0000256" key="1">
    <source>
        <dbReference type="ARBA" id="ARBA00022448"/>
    </source>
</evidence>
<feature type="modified residue" description="Phosphohistidine; by HPr" evidence="5">
    <location>
        <position position="68"/>
    </location>
</feature>
<keyword evidence="7" id="KW-1185">Reference proteome</keyword>
<dbReference type="InterPro" id="IPR036542">
    <property type="entry name" value="PTS_IIA_lac/cel_sf"/>
</dbReference>
<dbReference type="EMBL" id="JAUSUR010000003">
    <property type="protein sequence ID" value="MDQ0361477.1"/>
    <property type="molecule type" value="Genomic_DNA"/>
</dbReference>
<evidence type="ECO:0000313" key="6">
    <source>
        <dbReference type="EMBL" id="MDQ0361477.1"/>
    </source>
</evidence>
<name>A0ABU0E3L4_9FIRM</name>
<sequence length="97" mass="10732">MNLIVNGGAAKSGYIEAIRLAKGGNFDDIQDLWNESNQAVEIAHKTHFEMLNSGLEAGTAMEKLLLIHAEDQLNSAEIFKVISEEMVDLYKIIEALK</sequence>
<protein>
    <submittedName>
        <fullName evidence="6">PTS system cellobiose-specific IIA component</fullName>
    </submittedName>
</protein>
<dbReference type="PROSITE" id="PS51095">
    <property type="entry name" value="PTS_EIIA_TYPE_3"/>
    <property type="match status" value="1"/>
</dbReference>
<reference evidence="6 7" key="1">
    <citation type="submission" date="2023-07" db="EMBL/GenBank/DDBJ databases">
        <title>Genomic Encyclopedia of Type Strains, Phase IV (KMG-IV): sequencing the most valuable type-strain genomes for metagenomic binning, comparative biology and taxonomic classification.</title>
        <authorList>
            <person name="Goeker M."/>
        </authorList>
    </citation>
    <scope>NUCLEOTIDE SEQUENCE [LARGE SCALE GENOMIC DNA]</scope>
    <source>
        <strain evidence="6 7">DSM 16784</strain>
    </source>
</reference>
<gene>
    <name evidence="6" type="ORF">J2S15_002224</name>
</gene>
<evidence type="ECO:0000256" key="5">
    <source>
        <dbReference type="PROSITE-ProRule" id="PRU00418"/>
    </source>
</evidence>
<evidence type="ECO:0000256" key="4">
    <source>
        <dbReference type="ARBA" id="ARBA00022683"/>
    </source>
</evidence>
<comment type="caution">
    <text evidence="6">The sequence shown here is derived from an EMBL/GenBank/DDBJ whole genome shotgun (WGS) entry which is preliminary data.</text>
</comment>
<keyword evidence="4" id="KW-0598">Phosphotransferase system</keyword>
<evidence type="ECO:0000256" key="2">
    <source>
        <dbReference type="ARBA" id="ARBA00022597"/>
    </source>
</evidence>
<proteinExistence type="predicted"/>
<evidence type="ECO:0000256" key="3">
    <source>
        <dbReference type="ARBA" id="ARBA00022679"/>
    </source>
</evidence>
<dbReference type="Proteomes" id="UP001230220">
    <property type="component" value="Unassembled WGS sequence"/>
</dbReference>
<dbReference type="PANTHER" id="PTHR34382">
    <property type="entry name" value="PTS SYSTEM N,N'-DIACETYLCHITOBIOSE-SPECIFIC EIIA COMPONENT"/>
    <property type="match status" value="1"/>
</dbReference>
<dbReference type="Gene3D" id="1.20.58.80">
    <property type="entry name" value="Phosphotransferase system, lactose/cellobiose-type IIA subunit"/>
    <property type="match status" value="1"/>
</dbReference>
<keyword evidence="3" id="KW-0808">Transferase</keyword>
<dbReference type="SUPFAM" id="SSF46973">
    <property type="entry name" value="Enzyme IIa from lactose specific PTS, IIa-lac"/>
    <property type="match status" value="1"/>
</dbReference>
<accession>A0ABU0E3L4</accession>
<dbReference type="RefSeq" id="WP_307408228.1">
    <property type="nucleotide sequence ID" value="NZ_JAUSUR010000003.1"/>
</dbReference>
<keyword evidence="1" id="KW-0813">Transport</keyword>